<dbReference type="STRING" id="1549748.WH95_13100"/>
<accession>A0A0M2R421</accession>
<feature type="signal peptide" evidence="1">
    <location>
        <begin position="1"/>
        <end position="20"/>
    </location>
</feature>
<reference evidence="2 3" key="1">
    <citation type="submission" date="2015-03" db="EMBL/GenBank/DDBJ databases">
        <title>Genome sequence of Kiloniella sp. P1-1, isolated from the gut microflora of Pacific white shrimp, Penaeus vannamei.</title>
        <authorList>
            <person name="Shao Z."/>
            <person name="Wang L."/>
            <person name="Li X."/>
        </authorList>
    </citation>
    <scope>NUCLEOTIDE SEQUENCE [LARGE SCALE GENOMIC DNA]</scope>
    <source>
        <strain evidence="2 3">P1-1</strain>
    </source>
</reference>
<dbReference type="RefSeq" id="WP_046507996.1">
    <property type="nucleotide sequence ID" value="NZ_LANI01000019.1"/>
</dbReference>
<dbReference type="OrthoDB" id="7678469at2"/>
<keyword evidence="3" id="KW-1185">Reference proteome</keyword>
<feature type="chain" id="PRO_5005640446" evidence="1">
    <location>
        <begin position="21"/>
        <end position="161"/>
    </location>
</feature>
<gene>
    <name evidence="2" type="ORF">WH95_13100</name>
</gene>
<protein>
    <submittedName>
        <fullName evidence="2">Molybdopterin-guanine dinucleotide biosynthesis protein A</fullName>
    </submittedName>
</protein>
<evidence type="ECO:0000313" key="2">
    <source>
        <dbReference type="EMBL" id="KKJ76416.1"/>
    </source>
</evidence>
<dbReference type="AlphaFoldDB" id="A0A0M2R421"/>
<organism evidence="2 3">
    <name type="scientific">Kiloniella litopenaei</name>
    <dbReference type="NCBI Taxonomy" id="1549748"/>
    <lineage>
        <taxon>Bacteria</taxon>
        <taxon>Pseudomonadati</taxon>
        <taxon>Pseudomonadota</taxon>
        <taxon>Alphaproteobacteria</taxon>
        <taxon>Rhodospirillales</taxon>
        <taxon>Kiloniellaceae</taxon>
        <taxon>Kiloniella</taxon>
    </lineage>
</organism>
<keyword evidence="1" id="KW-0732">Signal</keyword>
<dbReference type="Proteomes" id="UP000034491">
    <property type="component" value="Unassembled WGS sequence"/>
</dbReference>
<evidence type="ECO:0000256" key="1">
    <source>
        <dbReference type="SAM" id="SignalP"/>
    </source>
</evidence>
<name>A0A0M2R421_9PROT</name>
<sequence length="161" mass="18046">MIRSFFLAILAVLSYGSVMAVTVQAADRHAGYYYPDPVYREVYKARAKQIATANRKTRVAFVTSITQQNMQRDFAPTAAIFAKGEDAQKLIVVGLEDGRMDTIYRARAIFANMTAGVRTLPVFQELGVEDVFTFFDLAAMMGFTQITITNGRNFTHQIILQ</sequence>
<evidence type="ECO:0000313" key="3">
    <source>
        <dbReference type="Proteomes" id="UP000034491"/>
    </source>
</evidence>
<dbReference type="EMBL" id="LANI01000019">
    <property type="protein sequence ID" value="KKJ76416.1"/>
    <property type="molecule type" value="Genomic_DNA"/>
</dbReference>
<proteinExistence type="predicted"/>
<comment type="caution">
    <text evidence="2">The sequence shown here is derived from an EMBL/GenBank/DDBJ whole genome shotgun (WGS) entry which is preliminary data.</text>
</comment>